<proteinExistence type="predicted"/>
<feature type="region of interest" description="Disordered" evidence="2">
    <location>
        <begin position="140"/>
        <end position="175"/>
    </location>
</feature>
<feature type="region of interest" description="Disordered" evidence="2">
    <location>
        <begin position="193"/>
        <end position="317"/>
    </location>
</feature>
<dbReference type="AlphaFoldDB" id="A0A0M3IDE3"/>
<dbReference type="InterPro" id="IPR008160">
    <property type="entry name" value="Collagen"/>
</dbReference>
<keyword evidence="1" id="KW-0677">Repeat</keyword>
<dbReference type="Proteomes" id="UP000036681">
    <property type="component" value="Unplaced"/>
</dbReference>
<keyword evidence="4" id="KW-1185">Reference proteome</keyword>
<reference evidence="5" key="1">
    <citation type="submission" date="2016-05" db="UniProtKB">
        <authorList>
            <consortium name="WormBaseParasite"/>
        </authorList>
    </citation>
    <scope>IDENTIFICATION</scope>
</reference>
<keyword evidence="3" id="KW-0472">Membrane</keyword>
<evidence type="ECO:0000256" key="2">
    <source>
        <dbReference type="SAM" id="MobiDB-lite"/>
    </source>
</evidence>
<evidence type="ECO:0000313" key="4">
    <source>
        <dbReference type="Proteomes" id="UP000036681"/>
    </source>
</evidence>
<evidence type="ECO:0000256" key="1">
    <source>
        <dbReference type="ARBA" id="ARBA00022737"/>
    </source>
</evidence>
<organism evidence="4 5">
    <name type="scientific">Ascaris lumbricoides</name>
    <name type="common">Giant roundworm</name>
    <dbReference type="NCBI Taxonomy" id="6252"/>
    <lineage>
        <taxon>Eukaryota</taxon>
        <taxon>Metazoa</taxon>
        <taxon>Ecdysozoa</taxon>
        <taxon>Nematoda</taxon>
        <taxon>Chromadorea</taxon>
        <taxon>Rhabditida</taxon>
        <taxon>Spirurina</taxon>
        <taxon>Ascaridomorpha</taxon>
        <taxon>Ascaridoidea</taxon>
        <taxon>Ascarididae</taxon>
        <taxon>Ascaris</taxon>
    </lineage>
</organism>
<name>A0A0M3IDE3_ASCLU</name>
<evidence type="ECO:0000313" key="5">
    <source>
        <dbReference type="WBParaSite" id="ALUE_0001603501-mRNA-1"/>
    </source>
</evidence>
<dbReference type="PANTHER" id="PTHR24637:SF421">
    <property type="entry name" value="CUTICLE COLLAGEN DPY-2"/>
    <property type="match status" value="1"/>
</dbReference>
<evidence type="ECO:0000256" key="3">
    <source>
        <dbReference type="SAM" id="Phobius"/>
    </source>
</evidence>
<protein>
    <submittedName>
        <fullName evidence="5">Col_cuticle_N domain-containing protein</fullName>
    </submittedName>
</protein>
<dbReference type="WBParaSite" id="ALUE_0001603501-mRNA-1">
    <property type="protein sequence ID" value="ALUE_0001603501-mRNA-1"/>
    <property type="gene ID" value="ALUE_0001603501"/>
</dbReference>
<dbReference type="PANTHER" id="PTHR24637">
    <property type="entry name" value="COLLAGEN"/>
    <property type="match status" value="1"/>
</dbReference>
<feature type="compositionally biased region" description="Low complexity" evidence="2">
    <location>
        <begin position="293"/>
        <end position="302"/>
    </location>
</feature>
<sequence>MFDWHADDAAHILLNMNKCEEGRERAFKYVVLFAGLISLISIVSLSVTIPMAFSYVGRLDRRIQLDTAYCEVTLYFSFCLQETVSEITDEIVQFSYAASLIGNTTTEPLERGKRYADPYRSYFPTESPFPSGMDVQGSCCIPGPPGPPGLPGANGRPGIPGIPGEHGQPGRPPAAQCDIQAALSCPVCPAGPRGEPGRKGASGDRGPQGIPGNPGRPGPNGVPGSKGLRGIPGLRGQDGAEGDPGIDPPASVNIPCERGPLGEPGPPGPPGYSGEDGLDAPPGPAGRKGRPGYRGQPGIPGAVGPPGAPGAPGKAGGPGVCPTYCAIDGGSFYPDESVKINFKEA</sequence>
<dbReference type="Pfam" id="PF01391">
    <property type="entry name" value="Collagen"/>
    <property type="match status" value="2"/>
</dbReference>
<keyword evidence="3" id="KW-1133">Transmembrane helix</keyword>
<feature type="transmembrane region" description="Helical" evidence="3">
    <location>
        <begin position="30"/>
        <end position="53"/>
    </location>
</feature>
<keyword evidence="3" id="KW-0812">Transmembrane</keyword>
<accession>A0A0M3IDE3</accession>